<protein>
    <submittedName>
        <fullName evidence="2">Uncharacterized protein</fullName>
    </submittedName>
</protein>
<proteinExistence type="predicted"/>
<evidence type="ECO:0000313" key="1">
    <source>
        <dbReference type="Proteomes" id="UP000095280"/>
    </source>
</evidence>
<evidence type="ECO:0000313" key="2">
    <source>
        <dbReference type="WBParaSite" id="maker-unitig_34075-snap-gene-0.3-mRNA-1"/>
    </source>
</evidence>
<reference evidence="2" key="1">
    <citation type="submission" date="2016-11" db="UniProtKB">
        <authorList>
            <consortium name="WormBaseParasite"/>
        </authorList>
    </citation>
    <scope>IDENTIFICATION</scope>
</reference>
<organism evidence="1 2">
    <name type="scientific">Macrostomum lignano</name>
    <dbReference type="NCBI Taxonomy" id="282301"/>
    <lineage>
        <taxon>Eukaryota</taxon>
        <taxon>Metazoa</taxon>
        <taxon>Spiralia</taxon>
        <taxon>Lophotrochozoa</taxon>
        <taxon>Platyhelminthes</taxon>
        <taxon>Rhabditophora</taxon>
        <taxon>Macrostomorpha</taxon>
        <taxon>Macrostomida</taxon>
        <taxon>Macrostomidae</taxon>
        <taxon>Macrostomum</taxon>
    </lineage>
</organism>
<accession>A0A1I8FHF9</accession>
<sequence length="15" mass="1890">MLWQSTRPRVTFLVR</sequence>
<dbReference type="WBParaSite" id="maker-unitig_34075-snap-gene-0.3-mRNA-1">
    <property type="protein sequence ID" value="maker-unitig_34075-snap-gene-0.3-mRNA-1"/>
    <property type="gene ID" value="maker-unitig_34075-snap-gene-0.3"/>
</dbReference>
<dbReference type="Proteomes" id="UP000095280">
    <property type="component" value="Unplaced"/>
</dbReference>
<name>A0A1I8FHF9_9PLAT</name>
<keyword evidence="1" id="KW-1185">Reference proteome</keyword>